<accession>A0AAX4JI75</accession>
<dbReference type="Proteomes" id="UP001432380">
    <property type="component" value="Segment"/>
</dbReference>
<dbReference type="InterPro" id="IPR025915">
    <property type="entry name" value="Phage_gp49_66"/>
</dbReference>
<proteinExistence type="predicted"/>
<dbReference type="Pfam" id="PF21825">
    <property type="entry name" value="crAss001_48"/>
    <property type="match status" value="1"/>
</dbReference>
<dbReference type="InterPro" id="IPR054052">
    <property type="entry name" value="Y16Q-like"/>
</dbReference>
<organism evidence="1 2">
    <name type="scientific">Burkholderia phage vB_BpP_HN02</name>
    <dbReference type="NCBI Taxonomy" id="3116925"/>
    <lineage>
        <taxon>Viruses</taxon>
        <taxon>Duplodnaviria</taxon>
        <taxon>Heunggongvirae</taxon>
        <taxon>Uroviricota</taxon>
        <taxon>Caudoviricetes</taxon>
        <taxon>Schitoviridae</taxon>
    </lineage>
</organism>
<evidence type="ECO:0000313" key="1">
    <source>
        <dbReference type="EMBL" id="WVK90012.1"/>
    </source>
</evidence>
<dbReference type="Pfam" id="PF13876">
    <property type="entry name" value="Phage_gp49_66"/>
    <property type="match status" value="1"/>
</dbReference>
<reference evidence="1" key="1">
    <citation type="submission" date="2024-01" db="EMBL/GenBank/DDBJ databases">
        <authorList>
            <person name="Zhu Q."/>
        </authorList>
    </citation>
    <scope>NUCLEOTIDE SEQUENCE</scope>
</reference>
<protein>
    <submittedName>
        <fullName evidence="1">Uncharacterized protein</fullName>
    </submittedName>
</protein>
<sequence>MTAPKVTELMMLEAMQDVSFDVLHDGKTTICSIKFFDRFTIRGESSCVFVENFNAQLGMRYAYEDAFSQCWKFFGFLLAYQSFNEPKDYKARMVVELQQIEGRLEGFNKALANKTFTTTLEPRKHRHMVKQREAMQDYAYWLGRRVAEMNL</sequence>
<name>A0AAX4JI75_9CAUD</name>
<dbReference type="EMBL" id="PP079243">
    <property type="protein sequence ID" value="WVK90012.1"/>
    <property type="molecule type" value="Genomic_DNA"/>
</dbReference>
<evidence type="ECO:0000313" key="2">
    <source>
        <dbReference type="Proteomes" id="UP001432380"/>
    </source>
</evidence>